<name>A0A1Y3DU55_PLAKN</name>
<evidence type="ECO:0008006" key="5">
    <source>
        <dbReference type="Google" id="ProtNLM"/>
    </source>
</evidence>
<evidence type="ECO:0000313" key="3">
    <source>
        <dbReference type="EMBL" id="OTN67719.1"/>
    </source>
</evidence>
<feature type="compositionally biased region" description="Basic and acidic residues" evidence="1">
    <location>
        <begin position="503"/>
        <end position="512"/>
    </location>
</feature>
<feature type="compositionally biased region" description="Polar residues" evidence="1">
    <location>
        <begin position="133"/>
        <end position="145"/>
    </location>
</feature>
<feature type="region of interest" description="Disordered" evidence="1">
    <location>
        <begin position="133"/>
        <end position="295"/>
    </location>
</feature>
<accession>A0A1Y3DU55</accession>
<dbReference type="VEuPathDB" id="PlasmoDB:PKA1H_130032900"/>
<dbReference type="OrthoDB" id="372890at2759"/>
<organism evidence="3 4">
    <name type="scientific">Plasmodium knowlesi</name>
    <dbReference type="NCBI Taxonomy" id="5850"/>
    <lineage>
        <taxon>Eukaryota</taxon>
        <taxon>Sar</taxon>
        <taxon>Alveolata</taxon>
        <taxon>Apicomplexa</taxon>
        <taxon>Aconoidasida</taxon>
        <taxon>Haemosporida</taxon>
        <taxon>Plasmodiidae</taxon>
        <taxon>Plasmodium</taxon>
        <taxon>Plasmodium (Plasmodium)</taxon>
    </lineage>
</organism>
<dbReference type="VEuPathDB" id="PlasmoDB:PKNOH_S05371900"/>
<dbReference type="eggNOG" id="ENOG502T2U1">
    <property type="taxonomic scope" value="Eukaryota"/>
</dbReference>
<feature type="compositionally biased region" description="Basic and acidic residues" evidence="1">
    <location>
        <begin position="652"/>
        <end position="668"/>
    </location>
</feature>
<feature type="compositionally biased region" description="Acidic residues" evidence="1">
    <location>
        <begin position="636"/>
        <end position="651"/>
    </location>
</feature>
<dbReference type="VEuPathDB" id="PlasmoDB:PKNH_1327300"/>
<dbReference type="EMBL" id="NETL01000019">
    <property type="protein sequence ID" value="OTN67719.1"/>
    <property type="molecule type" value="Genomic_DNA"/>
</dbReference>
<feature type="compositionally biased region" description="Acidic residues" evidence="1">
    <location>
        <begin position="203"/>
        <end position="227"/>
    </location>
</feature>
<feature type="compositionally biased region" description="Basic residues" evidence="1">
    <location>
        <begin position="617"/>
        <end position="628"/>
    </location>
</feature>
<sequence length="900" mass="100579">MFWIVKRRAFTFTFLSYISFVYSDKAVNVGNPVAGGLSGGLVNGLTSGFTNTVHHPGAGGGLNMQTCQSAGCSSYKNITHNDSGDCLNGFICKKCKRTHAKNPSICFYSSLQGYENLYEAHLEDFTQATPYDNFNIPLDNSSGVQKNRKEESTHSDKETTSSGKSGSNERDSYLEGEDDDGEKGKLQSLDKSDKTGRNRYMKEEDDNDEEESDVEEDDQTDEEDEDDEKGKRGGSKGGNFSQEKKKGTSNFHADSEVESFLQKSPDHVHKKVKLHNLAEKGRREKSSKSRPKKMQDDFSSLLETHMHLRNKEVKHNSGMFEFASSSASLERASPNAYSFPYDYYSFAQSKNSKEKIVYKRLKINLNKHEKYFKSKLNKCYVGEDGIATLYVKVLLQIVKDKNDIYVDVSRRSASSNIAPASGGQRGNGGNKTKGVSQSGEEDDNDDEEDSEESESDEYMRMSRGAKSGGGYNYSSDTETDGTVNKYAYVEVHNVQMNGGEDEQMNKRTKEQMNRGTDQQTNEPQSFYQVNEDMDGDSMGNYYKSRSGFFKSIFNRVFKKKGDSDDDTGGEDEETDEESHGKKKRRWKFPWKRRSGKNKQLQGGDEEDDESEDESRSSRRSSGRKRRFFGRSNREEDNNDDNQEDDEEEDEESTGRKGKGNDKGKDNKQGKGGKGGIYNRNSSKVATLFTKIKRKIIPIKQKLHIEAFFNSIIVKSCRNALKWEGNMFRKQSLVEMTVKVPVKMKYIQKEPLHFFRSGYEVILTCRNCEEVLFNSCVQVYCTKTPSKAEQVVEHHNGHATGGAVGNASSVGTGVVATGALAAGALAAGALATGTVAKGTTSESSHLYSSSPSDFSPIFMFDYNGQHFPGNVNTQTDDYSGEVHVYISYTVILATVMLVLLV</sequence>
<feature type="region of interest" description="Disordered" evidence="1">
    <location>
        <begin position="414"/>
        <end position="478"/>
    </location>
</feature>
<proteinExistence type="predicted"/>
<feature type="region of interest" description="Disordered" evidence="1">
    <location>
        <begin position="559"/>
        <end position="678"/>
    </location>
</feature>
<feature type="compositionally biased region" description="Basic and acidic residues" evidence="1">
    <location>
        <begin position="182"/>
        <end position="202"/>
    </location>
</feature>
<feature type="compositionally biased region" description="Basic and acidic residues" evidence="1">
    <location>
        <begin position="147"/>
        <end position="159"/>
    </location>
</feature>
<evidence type="ECO:0000256" key="2">
    <source>
        <dbReference type="SAM" id="SignalP"/>
    </source>
</evidence>
<feature type="compositionally biased region" description="Acidic residues" evidence="1">
    <location>
        <begin position="563"/>
        <end position="576"/>
    </location>
</feature>
<feature type="compositionally biased region" description="Basic and acidic residues" evidence="1">
    <location>
        <begin position="276"/>
        <end position="287"/>
    </location>
</feature>
<reference evidence="3 4" key="1">
    <citation type="submission" date="2017-05" db="EMBL/GenBank/DDBJ databases">
        <title>PacBio assembly of a Plasmodium knowlesi genome sequence with Hi-C correction and manual annotation of the SICAvar gene family.</title>
        <authorList>
            <person name="Lapp S.A."/>
            <person name="Geraldo J.A."/>
            <person name="Chien J.-T."/>
            <person name="Ay F."/>
            <person name="Pakala S.B."/>
            <person name="Batugedara G."/>
            <person name="Humphrey J.C."/>
            <person name="Debarry J.D."/>
            <person name="Le Roch K.G."/>
            <person name="Galinski M.R."/>
            <person name="Kissinger J.C."/>
        </authorList>
    </citation>
    <scope>NUCLEOTIDE SEQUENCE [LARGE SCALE GENOMIC DNA]</scope>
    <source>
        <strain evidence="4">Malayan Strain Pk1 (A+)</strain>
    </source>
</reference>
<protein>
    <recommendedName>
        <fullName evidence="5">Surface-related antigen SRA</fullName>
    </recommendedName>
</protein>
<dbReference type="AlphaFoldDB" id="A0A1Y3DU55"/>
<dbReference type="OMA" id="KHTCEAA"/>
<keyword evidence="2" id="KW-0732">Signal</keyword>
<feature type="compositionally biased region" description="Polar residues" evidence="1">
    <location>
        <begin position="513"/>
        <end position="528"/>
    </location>
</feature>
<feature type="compositionally biased region" description="Acidic residues" evidence="1">
    <location>
        <begin position="603"/>
        <end position="612"/>
    </location>
</feature>
<feature type="chain" id="PRO_5011008281" description="Surface-related antigen SRA" evidence="2">
    <location>
        <begin position="24"/>
        <end position="900"/>
    </location>
</feature>
<feature type="compositionally biased region" description="Basic residues" evidence="1">
    <location>
        <begin position="580"/>
        <end position="596"/>
    </location>
</feature>
<dbReference type="Proteomes" id="UP000195012">
    <property type="component" value="Unassembled WGS sequence"/>
</dbReference>
<feature type="compositionally biased region" description="Acidic residues" evidence="1">
    <location>
        <begin position="439"/>
        <end position="456"/>
    </location>
</feature>
<feature type="region of interest" description="Disordered" evidence="1">
    <location>
        <begin position="494"/>
        <end position="544"/>
    </location>
</feature>
<comment type="caution">
    <text evidence="3">The sequence shown here is derived from an EMBL/GenBank/DDBJ whole genome shotgun (WGS) entry which is preliminary data.</text>
</comment>
<gene>
    <name evidence="3" type="ORF">PKNOH_S05371900</name>
</gene>
<evidence type="ECO:0000256" key="1">
    <source>
        <dbReference type="SAM" id="MobiDB-lite"/>
    </source>
</evidence>
<evidence type="ECO:0000313" key="4">
    <source>
        <dbReference type="Proteomes" id="UP000195012"/>
    </source>
</evidence>
<feature type="signal peptide" evidence="2">
    <location>
        <begin position="1"/>
        <end position="23"/>
    </location>
</feature>